<gene>
    <name evidence="1" type="ORF">BV22DRAFT_1110199</name>
</gene>
<protein>
    <submittedName>
        <fullName evidence="1">Uncharacterized protein</fullName>
    </submittedName>
</protein>
<comment type="caution">
    <text evidence="1">The sequence shown here is derived from an EMBL/GenBank/DDBJ whole genome shotgun (WGS) entry which is preliminary data.</text>
</comment>
<dbReference type="EMBL" id="MU266347">
    <property type="protein sequence ID" value="KAH7928936.1"/>
    <property type="molecule type" value="Genomic_DNA"/>
</dbReference>
<dbReference type="Proteomes" id="UP000790709">
    <property type="component" value="Unassembled WGS sequence"/>
</dbReference>
<organism evidence="1 2">
    <name type="scientific">Leucogyrophana mollusca</name>
    <dbReference type="NCBI Taxonomy" id="85980"/>
    <lineage>
        <taxon>Eukaryota</taxon>
        <taxon>Fungi</taxon>
        <taxon>Dikarya</taxon>
        <taxon>Basidiomycota</taxon>
        <taxon>Agaricomycotina</taxon>
        <taxon>Agaricomycetes</taxon>
        <taxon>Agaricomycetidae</taxon>
        <taxon>Boletales</taxon>
        <taxon>Boletales incertae sedis</taxon>
        <taxon>Leucogyrophana</taxon>
    </lineage>
</organism>
<sequence length="292" mass="32501">MSFLNNEQSIHDKINLPRLVKRLENSVTEEDWATNRDVNRNDWIRAQGTLQRIRHARILLKNVEADDSSAMPASEQRYQRMRSTLDRLETFVTEVEKRAAPQTKRPRPILPSIPAPVQKPAPALDSAISQPPSIEATLLPAEADSDSPVIPLAHDMLPSSQTSLPSSQRPDNMLIPSTLPTAASPSSSKITATPTILQNSRALQEELSEQLALMATQLKRNAAHFAESLGKDKAVVEEMQEKLEGNFDVMKRERIRLRDFRGKSGSTTCLVVMSIIAVLIAFVVMVLIIRVT</sequence>
<evidence type="ECO:0000313" key="2">
    <source>
        <dbReference type="Proteomes" id="UP000790709"/>
    </source>
</evidence>
<accession>A0ACB8BV52</accession>
<keyword evidence="2" id="KW-1185">Reference proteome</keyword>
<evidence type="ECO:0000313" key="1">
    <source>
        <dbReference type="EMBL" id="KAH7928936.1"/>
    </source>
</evidence>
<proteinExistence type="predicted"/>
<reference evidence="1" key="1">
    <citation type="journal article" date="2021" name="New Phytol.">
        <title>Evolutionary innovations through gain and loss of genes in the ectomycorrhizal Boletales.</title>
        <authorList>
            <person name="Wu G."/>
            <person name="Miyauchi S."/>
            <person name="Morin E."/>
            <person name="Kuo A."/>
            <person name="Drula E."/>
            <person name="Varga T."/>
            <person name="Kohler A."/>
            <person name="Feng B."/>
            <person name="Cao Y."/>
            <person name="Lipzen A."/>
            <person name="Daum C."/>
            <person name="Hundley H."/>
            <person name="Pangilinan J."/>
            <person name="Johnson J."/>
            <person name="Barry K."/>
            <person name="LaButti K."/>
            <person name="Ng V."/>
            <person name="Ahrendt S."/>
            <person name="Min B."/>
            <person name="Choi I.G."/>
            <person name="Park H."/>
            <person name="Plett J.M."/>
            <person name="Magnuson J."/>
            <person name="Spatafora J.W."/>
            <person name="Nagy L.G."/>
            <person name="Henrissat B."/>
            <person name="Grigoriev I.V."/>
            <person name="Yang Z.L."/>
            <person name="Xu J."/>
            <person name="Martin F.M."/>
        </authorList>
    </citation>
    <scope>NUCLEOTIDE SEQUENCE</scope>
    <source>
        <strain evidence="1">KUC20120723A-06</strain>
    </source>
</reference>
<name>A0ACB8BV52_9AGAM</name>